<evidence type="ECO:0000313" key="1">
    <source>
        <dbReference type="EMBL" id="EDT10822.1"/>
    </source>
</evidence>
<comment type="caution">
    <text evidence="1">The sequence shown here is derived from an EMBL/GenBank/DDBJ whole genome shotgun (WGS) entry which is preliminary data.</text>
</comment>
<protein>
    <submittedName>
        <fullName evidence="1">Uncharacterized protein</fullName>
    </submittedName>
</protein>
<organism evidence="1 2">
    <name type="scientific">Paraburkholderia graminis (strain ATCC 700544 / DSM 17151 / LMG 18924 / NCIMB 13744 / C4D1M)</name>
    <dbReference type="NCBI Taxonomy" id="396598"/>
    <lineage>
        <taxon>Bacteria</taxon>
        <taxon>Pseudomonadati</taxon>
        <taxon>Pseudomonadota</taxon>
        <taxon>Betaproteobacteria</taxon>
        <taxon>Burkholderiales</taxon>
        <taxon>Burkholderiaceae</taxon>
        <taxon>Paraburkholderia</taxon>
    </lineage>
</organism>
<keyword evidence="2" id="KW-1185">Reference proteome</keyword>
<proteinExistence type="predicted"/>
<sequence>MRQKNLLEFVAWILRGGNRDDDGPNSAVRLRLSHQLVDEAYGTSTKEELLCRVMFRTLPNHYSVVA</sequence>
<reference evidence="1 2" key="1">
    <citation type="submission" date="2008-03" db="EMBL/GenBank/DDBJ databases">
        <title>Sequencing of the draft genome and assembly of Burkholderia graminis C4D1M.</title>
        <authorList>
            <consortium name="US DOE Joint Genome Institute (JGI-PGF)"/>
            <person name="Copeland A."/>
            <person name="Lucas S."/>
            <person name="Lapidus A."/>
            <person name="Glavina del Rio T."/>
            <person name="Dalin E."/>
            <person name="Tice H."/>
            <person name="Bruce D."/>
            <person name="Goodwin L."/>
            <person name="Pitluck S."/>
            <person name="Larimer F."/>
            <person name="Land M.L."/>
            <person name="Hauser L."/>
            <person name="Tiedje J."/>
            <person name="Richardson P."/>
        </authorList>
    </citation>
    <scope>NUCLEOTIDE SEQUENCE [LARGE SCALE GENOMIC DNA]</scope>
    <source>
        <strain evidence="2">ATCC 700544 / DSM 17151 / LMG 18924 / NCIMB 13744 / C4D1M</strain>
    </source>
</reference>
<name>B1FYI1_PARG4</name>
<accession>B1FYI1</accession>
<dbReference type="Proteomes" id="UP000005045">
    <property type="component" value="Unassembled WGS sequence"/>
</dbReference>
<gene>
    <name evidence="1" type="ORF">BgramDRAFT_2199</name>
</gene>
<dbReference type="AlphaFoldDB" id="B1FYI1"/>
<dbReference type="EMBL" id="ABLD01000005">
    <property type="protein sequence ID" value="EDT10822.1"/>
    <property type="molecule type" value="Genomic_DNA"/>
</dbReference>
<evidence type="ECO:0000313" key="2">
    <source>
        <dbReference type="Proteomes" id="UP000005045"/>
    </source>
</evidence>